<comment type="caution">
    <text evidence="1">The sequence shown here is derived from an EMBL/GenBank/DDBJ whole genome shotgun (WGS) entry which is preliminary data.</text>
</comment>
<organism evidence="1 2">
    <name type="scientific">Melastoma candidum</name>
    <dbReference type="NCBI Taxonomy" id="119954"/>
    <lineage>
        <taxon>Eukaryota</taxon>
        <taxon>Viridiplantae</taxon>
        <taxon>Streptophyta</taxon>
        <taxon>Embryophyta</taxon>
        <taxon>Tracheophyta</taxon>
        <taxon>Spermatophyta</taxon>
        <taxon>Magnoliopsida</taxon>
        <taxon>eudicotyledons</taxon>
        <taxon>Gunneridae</taxon>
        <taxon>Pentapetalae</taxon>
        <taxon>rosids</taxon>
        <taxon>malvids</taxon>
        <taxon>Myrtales</taxon>
        <taxon>Melastomataceae</taxon>
        <taxon>Melastomatoideae</taxon>
        <taxon>Melastomateae</taxon>
        <taxon>Melastoma</taxon>
    </lineage>
</organism>
<sequence>MPNVTGRSLMEPKRSVAIAASREVEVWRNQREGSKECLNRSRLSLSKGTTPCRFGSLTLHEDLFSAKNLK</sequence>
<proteinExistence type="predicted"/>
<protein>
    <submittedName>
        <fullName evidence="1">Uncharacterized protein</fullName>
    </submittedName>
</protein>
<keyword evidence="2" id="KW-1185">Reference proteome</keyword>
<dbReference type="EMBL" id="CM042887">
    <property type="protein sequence ID" value="KAI4330503.1"/>
    <property type="molecule type" value="Genomic_DNA"/>
</dbReference>
<dbReference type="Proteomes" id="UP001057402">
    <property type="component" value="Chromosome 8"/>
</dbReference>
<reference evidence="2" key="1">
    <citation type="journal article" date="2023" name="Front. Plant Sci.">
        <title>Chromosomal-level genome assembly of Melastoma candidum provides insights into trichome evolution.</title>
        <authorList>
            <person name="Zhong Y."/>
            <person name="Wu W."/>
            <person name="Sun C."/>
            <person name="Zou P."/>
            <person name="Liu Y."/>
            <person name="Dai S."/>
            <person name="Zhou R."/>
        </authorList>
    </citation>
    <scope>NUCLEOTIDE SEQUENCE [LARGE SCALE GENOMIC DNA]</scope>
</reference>
<evidence type="ECO:0000313" key="1">
    <source>
        <dbReference type="EMBL" id="KAI4330503.1"/>
    </source>
</evidence>
<gene>
    <name evidence="1" type="ORF">MLD38_028789</name>
</gene>
<accession>A0ACB9N245</accession>
<evidence type="ECO:0000313" key="2">
    <source>
        <dbReference type="Proteomes" id="UP001057402"/>
    </source>
</evidence>
<name>A0ACB9N245_9MYRT</name>